<evidence type="ECO:0000256" key="1">
    <source>
        <dbReference type="SAM" id="MobiDB-lite"/>
    </source>
</evidence>
<comment type="caution">
    <text evidence="3">The sequence shown here is derived from an EMBL/GenBank/DDBJ whole genome shotgun (WGS) entry which is preliminary data.</text>
</comment>
<accession>W4HMY5</accession>
<dbReference type="RefSeq" id="WP_157835875.1">
    <property type="nucleotide sequence ID" value="NZ_AQQW01000004.1"/>
</dbReference>
<organism evidence="3 4">
    <name type="scientific">Roseivivax marinus</name>
    <dbReference type="NCBI Taxonomy" id="1379903"/>
    <lineage>
        <taxon>Bacteria</taxon>
        <taxon>Pseudomonadati</taxon>
        <taxon>Pseudomonadota</taxon>
        <taxon>Alphaproteobacteria</taxon>
        <taxon>Rhodobacterales</taxon>
        <taxon>Roseobacteraceae</taxon>
        <taxon>Roseivivax</taxon>
    </lineage>
</organism>
<keyword evidence="4" id="KW-1185">Reference proteome</keyword>
<dbReference type="AlphaFoldDB" id="W4HMY5"/>
<feature type="region of interest" description="Disordered" evidence="1">
    <location>
        <begin position="27"/>
        <end position="52"/>
    </location>
</feature>
<evidence type="ECO:0000256" key="2">
    <source>
        <dbReference type="SAM" id="Phobius"/>
    </source>
</evidence>
<evidence type="ECO:0000313" key="3">
    <source>
        <dbReference type="EMBL" id="ETW13345.1"/>
    </source>
</evidence>
<dbReference type="eggNOG" id="ENOG5033HWA">
    <property type="taxonomic scope" value="Bacteria"/>
</dbReference>
<dbReference type="Proteomes" id="UP000019063">
    <property type="component" value="Unassembled WGS sequence"/>
</dbReference>
<proteinExistence type="predicted"/>
<feature type="transmembrane region" description="Helical" evidence="2">
    <location>
        <begin position="6"/>
        <end position="23"/>
    </location>
</feature>
<keyword evidence="2" id="KW-0472">Membrane</keyword>
<feature type="compositionally biased region" description="Basic and acidic residues" evidence="1">
    <location>
        <begin position="27"/>
        <end position="36"/>
    </location>
</feature>
<gene>
    <name evidence="3" type="ORF">ATO8_09036</name>
</gene>
<protein>
    <submittedName>
        <fullName evidence="3">Uncharacterized protein</fullName>
    </submittedName>
</protein>
<sequence>MDAAFIVPILALITILAGILFAMKSQRDVEKARQDPNDPNSALAADGPKPRS</sequence>
<evidence type="ECO:0000313" key="4">
    <source>
        <dbReference type="Proteomes" id="UP000019063"/>
    </source>
</evidence>
<dbReference type="EMBL" id="AQQW01000004">
    <property type="protein sequence ID" value="ETW13345.1"/>
    <property type="molecule type" value="Genomic_DNA"/>
</dbReference>
<reference evidence="3 4" key="1">
    <citation type="journal article" date="2014" name="Antonie Van Leeuwenhoek">
        <title>Roseivivax atlanticus sp. nov., isolated from surface seawater of the Atlantic Ocean.</title>
        <authorList>
            <person name="Li G."/>
            <person name="Lai Q."/>
            <person name="Liu X."/>
            <person name="Sun F."/>
            <person name="Shao Z."/>
        </authorList>
    </citation>
    <scope>NUCLEOTIDE SEQUENCE [LARGE SCALE GENOMIC DNA]</scope>
    <source>
        <strain evidence="3 4">22II-s10s</strain>
    </source>
</reference>
<keyword evidence="2" id="KW-1133">Transmembrane helix</keyword>
<name>W4HMY5_9RHOB</name>
<keyword evidence="2" id="KW-0812">Transmembrane</keyword>